<name>A0A840P8U5_9ACTN</name>
<feature type="region of interest" description="Disordered" evidence="2">
    <location>
        <begin position="33"/>
        <end position="61"/>
    </location>
</feature>
<dbReference type="InterPro" id="IPR029058">
    <property type="entry name" value="AB_hydrolase_fold"/>
</dbReference>
<dbReference type="EMBL" id="JACHGN010000007">
    <property type="protein sequence ID" value="MBB5133860.1"/>
    <property type="molecule type" value="Genomic_DNA"/>
</dbReference>
<feature type="compositionally biased region" description="Low complexity" evidence="2">
    <location>
        <begin position="33"/>
        <end position="45"/>
    </location>
</feature>
<comment type="caution">
    <text evidence="5">The sequence shown here is derived from an EMBL/GenBank/DDBJ whole genome shotgun (WGS) entry which is preliminary data.</text>
</comment>
<keyword evidence="1" id="KW-0378">Hydrolase</keyword>
<dbReference type="AlphaFoldDB" id="A0A840P8U5"/>
<evidence type="ECO:0000313" key="6">
    <source>
        <dbReference type="Proteomes" id="UP000578449"/>
    </source>
</evidence>
<dbReference type="SUPFAM" id="SSF53474">
    <property type="entry name" value="alpha/beta-Hydrolases"/>
    <property type="match status" value="1"/>
</dbReference>
<evidence type="ECO:0000256" key="3">
    <source>
        <dbReference type="SAM" id="SignalP"/>
    </source>
</evidence>
<gene>
    <name evidence="5" type="ORF">HNP84_003586</name>
</gene>
<evidence type="ECO:0000256" key="2">
    <source>
        <dbReference type="SAM" id="MobiDB-lite"/>
    </source>
</evidence>
<dbReference type="Gene3D" id="3.40.50.1820">
    <property type="entry name" value="alpha/beta hydrolase"/>
    <property type="match status" value="1"/>
</dbReference>
<reference evidence="5 6" key="1">
    <citation type="submission" date="2020-08" db="EMBL/GenBank/DDBJ databases">
        <title>Genomic Encyclopedia of Type Strains, Phase IV (KMG-IV): sequencing the most valuable type-strain genomes for metagenomic binning, comparative biology and taxonomic classification.</title>
        <authorList>
            <person name="Goeker M."/>
        </authorList>
    </citation>
    <scope>NUCLEOTIDE SEQUENCE [LARGE SCALE GENOMIC DNA]</scope>
    <source>
        <strain evidence="5 6">DSM 45615</strain>
    </source>
</reference>
<dbReference type="InterPro" id="IPR050300">
    <property type="entry name" value="GDXG_lipolytic_enzyme"/>
</dbReference>
<evidence type="ECO:0000256" key="1">
    <source>
        <dbReference type="ARBA" id="ARBA00022801"/>
    </source>
</evidence>
<accession>A0A840P8U5</accession>
<dbReference type="PANTHER" id="PTHR48081">
    <property type="entry name" value="AB HYDROLASE SUPERFAMILY PROTEIN C4A8.06C"/>
    <property type="match status" value="1"/>
</dbReference>
<evidence type="ECO:0000313" key="5">
    <source>
        <dbReference type="EMBL" id="MBB5133860.1"/>
    </source>
</evidence>
<feature type="signal peptide" evidence="3">
    <location>
        <begin position="1"/>
        <end position="24"/>
    </location>
</feature>
<sequence>MRTVVSVGALALAAVVAFSSSAQATGASGLSAAASTGGSAAAGEPTPTPSPVPTTPLEELPGTAIETVSYGKHKRQRMDVWWQPDGLKHPAVFVIHGGWWSGGDKKSMTAVTRSYAELGYTVFNINYRLSGDAAWPAQRADALDAIATARRHAARWSFDPDKYVVLGFSAGGHIATAVGTYKDGLPGLKGVVGISPVVSPLTSYADGAETTDTSKRKLRASAIKLAGGCEPTGKCAKVWASMEVPWHASRGDAPMLTVHSEDEFVPPYQSELLKEQLRQVGVPMSIRTVPGIEHSAPLYRILGVAEGVQEWIAQKLQ</sequence>
<feature type="domain" description="BD-FAE-like" evidence="4">
    <location>
        <begin position="87"/>
        <end position="277"/>
    </location>
</feature>
<evidence type="ECO:0000259" key="4">
    <source>
        <dbReference type="Pfam" id="PF20434"/>
    </source>
</evidence>
<dbReference type="InterPro" id="IPR049492">
    <property type="entry name" value="BD-FAE-like_dom"/>
</dbReference>
<dbReference type="GO" id="GO:0016787">
    <property type="term" value="F:hydrolase activity"/>
    <property type="evidence" value="ECO:0007669"/>
    <property type="project" value="UniProtKB-KW"/>
</dbReference>
<feature type="chain" id="PRO_5032916634" evidence="3">
    <location>
        <begin position="25"/>
        <end position="317"/>
    </location>
</feature>
<keyword evidence="3" id="KW-0732">Signal</keyword>
<protein>
    <submittedName>
        <fullName evidence="5">Acetyl esterase/lipase</fullName>
    </submittedName>
</protein>
<organism evidence="5 6">
    <name type="scientific">Thermocatellispora tengchongensis</name>
    <dbReference type="NCBI Taxonomy" id="1073253"/>
    <lineage>
        <taxon>Bacteria</taxon>
        <taxon>Bacillati</taxon>
        <taxon>Actinomycetota</taxon>
        <taxon>Actinomycetes</taxon>
        <taxon>Streptosporangiales</taxon>
        <taxon>Streptosporangiaceae</taxon>
        <taxon>Thermocatellispora</taxon>
    </lineage>
</organism>
<dbReference type="Pfam" id="PF20434">
    <property type="entry name" value="BD-FAE"/>
    <property type="match status" value="1"/>
</dbReference>
<proteinExistence type="predicted"/>
<keyword evidence="6" id="KW-1185">Reference proteome</keyword>
<dbReference type="Proteomes" id="UP000578449">
    <property type="component" value="Unassembled WGS sequence"/>
</dbReference>